<dbReference type="SMART" id="SM00347">
    <property type="entry name" value="HTH_MARR"/>
    <property type="match status" value="1"/>
</dbReference>
<dbReference type="SUPFAM" id="SSF46785">
    <property type="entry name" value="Winged helix' DNA-binding domain"/>
    <property type="match status" value="1"/>
</dbReference>
<keyword evidence="3" id="KW-1185">Reference proteome</keyword>
<accession>A0ABQ5QJF4</accession>
<dbReference type="PROSITE" id="PS50995">
    <property type="entry name" value="HTH_MARR_2"/>
    <property type="match status" value="1"/>
</dbReference>
<dbReference type="InterPro" id="IPR036388">
    <property type="entry name" value="WH-like_DNA-bd_sf"/>
</dbReference>
<dbReference type="InterPro" id="IPR036390">
    <property type="entry name" value="WH_DNA-bd_sf"/>
</dbReference>
<dbReference type="EMBL" id="BSDE01000008">
    <property type="protein sequence ID" value="GLH74732.1"/>
    <property type="molecule type" value="Genomic_DNA"/>
</dbReference>
<organism evidence="2 3">
    <name type="scientific">Geothrix limicola</name>
    <dbReference type="NCBI Taxonomy" id="2927978"/>
    <lineage>
        <taxon>Bacteria</taxon>
        <taxon>Pseudomonadati</taxon>
        <taxon>Acidobacteriota</taxon>
        <taxon>Holophagae</taxon>
        <taxon>Holophagales</taxon>
        <taxon>Holophagaceae</taxon>
        <taxon>Geothrix</taxon>
    </lineage>
</organism>
<evidence type="ECO:0000259" key="1">
    <source>
        <dbReference type="PROSITE" id="PS50995"/>
    </source>
</evidence>
<dbReference type="Gene3D" id="1.10.10.10">
    <property type="entry name" value="Winged helix-like DNA-binding domain superfamily/Winged helix DNA-binding domain"/>
    <property type="match status" value="1"/>
</dbReference>
<dbReference type="Pfam" id="PF12802">
    <property type="entry name" value="MarR_2"/>
    <property type="match status" value="1"/>
</dbReference>
<reference evidence="2 3" key="1">
    <citation type="journal article" date="2023" name="Antonie Van Leeuwenhoek">
        <title>Mesoterricola silvestris gen. nov., sp. nov., Mesoterricola sediminis sp. nov., Geothrix oryzae sp. nov., Geothrix edaphica sp. nov., Geothrix rubra sp. nov., and Geothrix limicola sp. nov., six novel members of Acidobacteriota isolated from soils.</title>
        <authorList>
            <person name="Itoh H."/>
            <person name="Sugisawa Y."/>
            <person name="Mise K."/>
            <person name="Xu Z."/>
            <person name="Kuniyasu M."/>
            <person name="Ushijima N."/>
            <person name="Kawano K."/>
            <person name="Kobayashi E."/>
            <person name="Shiratori Y."/>
            <person name="Masuda Y."/>
            <person name="Senoo K."/>
        </authorList>
    </citation>
    <scope>NUCLEOTIDE SEQUENCE [LARGE SCALE GENOMIC DNA]</scope>
    <source>
        <strain evidence="2 3">Red804</strain>
    </source>
</reference>
<dbReference type="InterPro" id="IPR039422">
    <property type="entry name" value="MarR/SlyA-like"/>
</dbReference>
<protein>
    <submittedName>
        <fullName evidence="2">MarR family transcriptional regulator</fullName>
    </submittedName>
</protein>
<evidence type="ECO:0000313" key="2">
    <source>
        <dbReference type="EMBL" id="GLH74732.1"/>
    </source>
</evidence>
<proteinExistence type="predicted"/>
<feature type="domain" description="HTH marR-type" evidence="1">
    <location>
        <begin position="11"/>
        <end position="143"/>
    </location>
</feature>
<gene>
    <name evidence="2" type="ORF">GETHLI_32340</name>
</gene>
<dbReference type="InterPro" id="IPR000835">
    <property type="entry name" value="HTH_MarR-typ"/>
</dbReference>
<dbReference type="PANTHER" id="PTHR33164">
    <property type="entry name" value="TRANSCRIPTIONAL REGULATOR, MARR FAMILY"/>
    <property type="match status" value="1"/>
</dbReference>
<evidence type="ECO:0000313" key="3">
    <source>
        <dbReference type="Proteomes" id="UP001165069"/>
    </source>
</evidence>
<dbReference type="PANTHER" id="PTHR33164:SF43">
    <property type="entry name" value="HTH-TYPE TRANSCRIPTIONAL REPRESSOR YETL"/>
    <property type="match status" value="1"/>
</dbReference>
<sequence length="164" mass="17829">MQEPMPDLLTHAGLGTLAAAVRRRLKHVVAARLAPYDLSLQQFWVILVLLEKGPSSLHPLAQQVWMDDPTASRVVKAMVGRGLLRTQPDPKHGRRILISLAPTALPLAQELQRLSAEIKSSLVEGIDLNEQAMMRRGLLAMIGNLDEMMIGLPASEAGDESAAS</sequence>
<name>A0ABQ5QJF4_9BACT</name>
<dbReference type="Proteomes" id="UP001165069">
    <property type="component" value="Unassembled WGS sequence"/>
</dbReference>
<comment type="caution">
    <text evidence="2">The sequence shown here is derived from an EMBL/GenBank/DDBJ whole genome shotgun (WGS) entry which is preliminary data.</text>
</comment>